<dbReference type="PANTHER" id="PTHR39515">
    <property type="entry name" value="CONSERVED PROTEIN"/>
    <property type="match status" value="1"/>
</dbReference>
<proteinExistence type="predicted"/>
<name>A0AAU8DTL0_9ACTN</name>
<dbReference type="SUPFAM" id="SSF46785">
    <property type="entry name" value="Winged helix' DNA-binding domain"/>
    <property type="match status" value="1"/>
</dbReference>
<protein>
    <submittedName>
        <fullName evidence="3">MarR family transcriptional regulator</fullName>
    </submittedName>
</protein>
<sequence>MDADHAVERLTRSIEDFNSVFIRLPGTDRLSFSALSVLHTLSRRGPCRLSELVRTEQIKQPALTAAVSKLERDRLLVRGPDPSDGRAVLLSLTDIGRQLVVGRHTERADRLRALIDQLPAGRRKRLLGIAGVLDDIVSLADQQRPTDRQDPDHRQDLDDERTRP</sequence>
<dbReference type="Gene3D" id="1.10.10.10">
    <property type="entry name" value="Winged helix-like DNA-binding domain superfamily/Winged helix DNA-binding domain"/>
    <property type="match status" value="1"/>
</dbReference>
<feature type="compositionally biased region" description="Basic and acidic residues" evidence="1">
    <location>
        <begin position="144"/>
        <end position="164"/>
    </location>
</feature>
<dbReference type="PROSITE" id="PS50995">
    <property type="entry name" value="HTH_MARR_2"/>
    <property type="match status" value="1"/>
</dbReference>
<dbReference type="Pfam" id="PF01047">
    <property type="entry name" value="MarR"/>
    <property type="match status" value="1"/>
</dbReference>
<feature type="region of interest" description="Disordered" evidence="1">
    <location>
        <begin position="140"/>
        <end position="164"/>
    </location>
</feature>
<accession>A0AAU8DTL0</accession>
<reference evidence="3" key="1">
    <citation type="submission" date="2024-05" db="EMBL/GenBank/DDBJ databases">
        <authorList>
            <person name="Cai S.Y."/>
            <person name="Jin L.M."/>
            <person name="Li H.R."/>
        </authorList>
    </citation>
    <scope>NUCLEOTIDE SEQUENCE</scope>
    <source>
        <strain evidence="3">A5-74</strain>
    </source>
</reference>
<organism evidence="3">
    <name type="scientific">Nakamurella sp. A5-74</name>
    <dbReference type="NCBI Taxonomy" id="3158264"/>
    <lineage>
        <taxon>Bacteria</taxon>
        <taxon>Bacillati</taxon>
        <taxon>Actinomycetota</taxon>
        <taxon>Actinomycetes</taxon>
        <taxon>Nakamurellales</taxon>
        <taxon>Nakamurellaceae</taxon>
        <taxon>Nakamurella</taxon>
    </lineage>
</organism>
<dbReference type="AlphaFoldDB" id="A0AAU8DTL0"/>
<dbReference type="InterPro" id="IPR036388">
    <property type="entry name" value="WH-like_DNA-bd_sf"/>
</dbReference>
<dbReference type="SMART" id="SM00347">
    <property type="entry name" value="HTH_MARR"/>
    <property type="match status" value="1"/>
</dbReference>
<evidence type="ECO:0000313" key="3">
    <source>
        <dbReference type="EMBL" id="XCG64625.1"/>
    </source>
</evidence>
<feature type="domain" description="HTH marR-type" evidence="2">
    <location>
        <begin position="1"/>
        <end position="135"/>
    </location>
</feature>
<dbReference type="InterPro" id="IPR000835">
    <property type="entry name" value="HTH_MarR-typ"/>
</dbReference>
<dbReference type="PANTHER" id="PTHR39515:SF2">
    <property type="entry name" value="HTH-TYPE TRANSCRIPTIONAL REGULATOR RV0880"/>
    <property type="match status" value="1"/>
</dbReference>
<dbReference type="RefSeq" id="WP_353650238.1">
    <property type="nucleotide sequence ID" value="NZ_CP159218.1"/>
</dbReference>
<gene>
    <name evidence="3" type="ORF">ABLG96_04630</name>
</gene>
<dbReference type="GO" id="GO:0003700">
    <property type="term" value="F:DNA-binding transcription factor activity"/>
    <property type="evidence" value="ECO:0007669"/>
    <property type="project" value="InterPro"/>
</dbReference>
<dbReference type="InterPro" id="IPR052526">
    <property type="entry name" value="HTH-type_Bedaq_tolerance"/>
</dbReference>
<dbReference type="InterPro" id="IPR036390">
    <property type="entry name" value="WH_DNA-bd_sf"/>
</dbReference>
<evidence type="ECO:0000256" key="1">
    <source>
        <dbReference type="SAM" id="MobiDB-lite"/>
    </source>
</evidence>
<dbReference type="EMBL" id="CP159218">
    <property type="protein sequence ID" value="XCG64625.1"/>
    <property type="molecule type" value="Genomic_DNA"/>
</dbReference>
<evidence type="ECO:0000259" key="2">
    <source>
        <dbReference type="PROSITE" id="PS50995"/>
    </source>
</evidence>